<dbReference type="AlphaFoldDB" id="A0AAD7FPC1"/>
<organism evidence="2 3">
    <name type="scientific">Mycena rosella</name>
    <name type="common">Pink bonnet</name>
    <name type="synonym">Agaricus rosellus</name>
    <dbReference type="NCBI Taxonomy" id="1033263"/>
    <lineage>
        <taxon>Eukaryota</taxon>
        <taxon>Fungi</taxon>
        <taxon>Dikarya</taxon>
        <taxon>Basidiomycota</taxon>
        <taxon>Agaricomycotina</taxon>
        <taxon>Agaricomycetes</taxon>
        <taxon>Agaricomycetidae</taxon>
        <taxon>Agaricales</taxon>
        <taxon>Marasmiineae</taxon>
        <taxon>Mycenaceae</taxon>
        <taxon>Mycena</taxon>
    </lineage>
</organism>
<comment type="caution">
    <text evidence="2">The sequence shown here is derived from an EMBL/GenBank/DDBJ whole genome shotgun (WGS) entry which is preliminary data.</text>
</comment>
<keyword evidence="3" id="KW-1185">Reference proteome</keyword>
<protein>
    <submittedName>
        <fullName evidence="2">Uncharacterized protein</fullName>
    </submittedName>
</protein>
<evidence type="ECO:0000256" key="1">
    <source>
        <dbReference type="SAM" id="MobiDB-lite"/>
    </source>
</evidence>
<dbReference type="EMBL" id="JARKIE010000467">
    <property type="protein sequence ID" value="KAJ7635874.1"/>
    <property type="molecule type" value="Genomic_DNA"/>
</dbReference>
<dbReference type="Proteomes" id="UP001221757">
    <property type="component" value="Unassembled WGS sequence"/>
</dbReference>
<proteinExistence type="predicted"/>
<gene>
    <name evidence="2" type="ORF">B0H17DRAFT_1149644</name>
</gene>
<evidence type="ECO:0000313" key="3">
    <source>
        <dbReference type="Proteomes" id="UP001221757"/>
    </source>
</evidence>
<accession>A0AAD7FPC1</accession>
<feature type="region of interest" description="Disordered" evidence="1">
    <location>
        <begin position="1"/>
        <end position="22"/>
    </location>
</feature>
<name>A0AAD7FPC1_MYCRO</name>
<sequence length="169" mass="18102">MVLDLRRPRPGRSSAASSASGGAARARDVARAVAARERAVLRRGAGGEKECGVIGLLVNGVVAVLGELRVRAAAIRAVWRDVGRSRVRGQRAPGASGRVVCLWRVFLGLLAAKRSRGEEAGWTRYEDEGKMTGAKPPRGLKSRYHTHASTNVKDSQLRKAITSPVLENV</sequence>
<reference evidence="2" key="1">
    <citation type="submission" date="2023-03" db="EMBL/GenBank/DDBJ databases">
        <title>Massive genome expansion in bonnet fungi (Mycena s.s.) driven by repeated elements and novel gene families across ecological guilds.</title>
        <authorList>
            <consortium name="Lawrence Berkeley National Laboratory"/>
            <person name="Harder C.B."/>
            <person name="Miyauchi S."/>
            <person name="Viragh M."/>
            <person name="Kuo A."/>
            <person name="Thoen E."/>
            <person name="Andreopoulos B."/>
            <person name="Lu D."/>
            <person name="Skrede I."/>
            <person name="Drula E."/>
            <person name="Henrissat B."/>
            <person name="Morin E."/>
            <person name="Kohler A."/>
            <person name="Barry K."/>
            <person name="LaButti K."/>
            <person name="Morin E."/>
            <person name="Salamov A."/>
            <person name="Lipzen A."/>
            <person name="Mereny Z."/>
            <person name="Hegedus B."/>
            <person name="Baldrian P."/>
            <person name="Stursova M."/>
            <person name="Weitz H."/>
            <person name="Taylor A."/>
            <person name="Grigoriev I.V."/>
            <person name="Nagy L.G."/>
            <person name="Martin F."/>
            <person name="Kauserud H."/>
        </authorList>
    </citation>
    <scope>NUCLEOTIDE SEQUENCE</scope>
    <source>
        <strain evidence="2">CBHHK067</strain>
    </source>
</reference>
<feature type="compositionally biased region" description="Low complexity" evidence="1">
    <location>
        <begin position="11"/>
        <end position="22"/>
    </location>
</feature>
<evidence type="ECO:0000313" key="2">
    <source>
        <dbReference type="EMBL" id="KAJ7635874.1"/>
    </source>
</evidence>